<dbReference type="InterPro" id="IPR003653">
    <property type="entry name" value="Peptidase_C48_C"/>
</dbReference>
<keyword evidence="2 6" id="KW-0645">Protease</keyword>
<dbReference type="Pfam" id="PF02902">
    <property type="entry name" value="Peptidase_C48"/>
    <property type="match status" value="1"/>
</dbReference>
<dbReference type="SUPFAM" id="SSF54001">
    <property type="entry name" value="Cysteine proteinases"/>
    <property type="match status" value="1"/>
</dbReference>
<accession>A0A2I4EDG7</accession>
<dbReference type="GO" id="GO:0000338">
    <property type="term" value="P:protein deneddylation"/>
    <property type="evidence" value="ECO:0000318"/>
    <property type="project" value="GO_Central"/>
</dbReference>
<dbReference type="GeneID" id="108988586"/>
<dbReference type="STRING" id="51240.A0A2I4EDG7"/>
<dbReference type="AlphaFoldDB" id="A0A2I4EDG7"/>
<dbReference type="InterPro" id="IPR038765">
    <property type="entry name" value="Papain-like_cys_pep_sf"/>
</dbReference>
<dbReference type="FunCoup" id="A0A2I4EDG7">
    <property type="interactions" value="2049"/>
</dbReference>
<dbReference type="InterPro" id="IPR044613">
    <property type="entry name" value="Nep1/2-like"/>
</dbReference>
<dbReference type="PANTHER" id="PTHR46468">
    <property type="entry name" value="SENTRIN-SPECIFIC PROTEASE 8"/>
    <property type="match status" value="1"/>
</dbReference>
<protein>
    <submittedName>
        <fullName evidence="6">NEDD8-specific protease 1</fullName>
    </submittedName>
</protein>
<evidence type="ECO:0000256" key="2">
    <source>
        <dbReference type="ARBA" id="ARBA00022670"/>
    </source>
</evidence>
<dbReference type="Proteomes" id="UP000235220">
    <property type="component" value="Chromosome 5"/>
</dbReference>
<keyword evidence="5" id="KW-1185">Reference proteome</keyword>
<comment type="similarity">
    <text evidence="1">Belongs to the peptidase C48 family.</text>
</comment>
<dbReference type="GO" id="GO:0019784">
    <property type="term" value="F:deNEDDylase activity"/>
    <property type="evidence" value="ECO:0000318"/>
    <property type="project" value="GO_Central"/>
</dbReference>
<name>A0A2I4EDG7_JUGRE</name>
<dbReference type="GO" id="GO:0008234">
    <property type="term" value="F:cysteine-type peptidase activity"/>
    <property type="evidence" value="ECO:0007669"/>
    <property type="project" value="UniProtKB-KW"/>
</dbReference>
<proteinExistence type="inferred from homology"/>
<dbReference type="OrthoDB" id="5065855at2759"/>
<organism evidence="5 6">
    <name type="scientific">Juglans regia</name>
    <name type="common">English walnut</name>
    <dbReference type="NCBI Taxonomy" id="51240"/>
    <lineage>
        <taxon>Eukaryota</taxon>
        <taxon>Viridiplantae</taxon>
        <taxon>Streptophyta</taxon>
        <taxon>Embryophyta</taxon>
        <taxon>Tracheophyta</taxon>
        <taxon>Spermatophyta</taxon>
        <taxon>Magnoliopsida</taxon>
        <taxon>eudicotyledons</taxon>
        <taxon>Gunneridae</taxon>
        <taxon>Pentapetalae</taxon>
        <taxon>rosids</taxon>
        <taxon>fabids</taxon>
        <taxon>Fagales</taxon>
        <taxon>Juglandaceae</taxon>
        <taxon>Juglans</taxon>
    </lineage>
</organism>
<evidence type="ECO:0000256" key="1">
    <source>
        <dbReference type="ARBA" id="ARBA00005234"/>
    </source>
</evidence>
<evidence type="ECO:0000313" key="6">
    <source>
        <dbReference type="RefSeq" id="XP_018817444.1"/>
    </source>
</evidence>
<evidence type="ECO:0000256" key="3">
    <source>
        <dbReference type="ARBA" id="ARBA00022801"/>
    </source>
</evidence>
<dbReference type="PANTHER" id="PTHR46468:SF1">
    <property type="entry name" value="SENTRIN-SPECIFIC PROTEASE 8"/>
    <property type="match status" value="1"/>
</dbReference>
<sequence>MGKSGVDEKILSYNDVVLRQSDLEILSGPYFLNDRIIEFYFSYLSSRYPTKDVLLVPPSIAFWIMSCPVVESLKDFLEPLHLPDKKLAIFPVNDNDDVSKAEGGSHWSLLAFEKKSNVFVHHDSFRGINKRHAKQLFNAVVGYMGASNSAPGATYLECNDSPQQVNSYDCGLYVTAIARAICSWHESGEDKDRDGLWFSAVKQQVTPSSVATMRDEILSEIRGLMPQSSLAVTK</sequence>
<dbReference type="RefSeq" id="XP_018817444.1">
    <property type="nucleotide sequence ID" value="XM_018961899.2"/>
</dbReference>
<dbReference type="GO" id="GO:0006508">
    <property type="term" value="P:proteolysis"/>
    <property type="evidence" value="ECO:0007669"/>
    <property type="project" value="UniProtKB-KW"/>
</dbReference>
<keyword evidence="4" id="KW-0788">Thiol protease</keyword>
<evidence type="ECO:0000256" key="4">
    <source>
        <dbReference type="ARBA" id="ARBA00022807"/>
    </source>
</evidence>
<dbReference type="Gramene" id="Jr05_09530_p1">
    <property type="protein sequence ID" value="cds.Jr05_09530_p1"/>
    <property type="gene ID" value="Jr05_09530"/>
</dbReference>
<gene>
    <name evidence="6" type="primary">LOC108988586</name>
</gene>
<reference evidence="6" key="1">
    <citation type="submission" date="2025-08" db="UniProtKB">
        <authorList>
            <consortium name="RefSeq"/>
        </authorList>
    </citation>
    <scope>IDENTIFICATION</scope>
    <source>
        <tissue evidence="6">Leaves</tissue>
    </source>
</reference>
<keyword evidence="3" id="KW-0378">Hydrolase</keyword>
<dbReference type="Gene3D" id="3.40.395.10">
    <property type="entry name" value="Adenoviral Proteinase, Chain A"/>
    <property type="match status" value="1"/>
</dbReference>
<dbReference type="KEGG" id="jre:108988586"/>
<dbReference type="PROSITE" id="PS50600">
    <property type="entry name" value="ULP_PROTEASE"/>
    <property type="match status" value="1"/>
</dbReference>
<evidence type="ECO:0000313" key="5">
    <source>
        <dbReference type="Proteomes" id="UP000235220"/>
    </source>
</evidence>